<dbReference type="InterPro" id="IPR014284">
    <property type="entry name" value="RNA_pol_sigma-70_dom"/>
</dbReference>
<dbReference type="RefSeq" id="WP_246526955.1">
    <property type="nucleotide sequence ID" value="NZ_JAAGBB010000051.1"/>
</dbReference>
<dbReference type="Pfam" id="PF08281">
    <property type="entry name" value="Sigma70_r4_2"/>
    <property type="match status" value="1"/>
</dbReference>
<gene>
    <name evidence="7" type="ORF">GXW71_28015</name>
</gene>
<dbReference type="Proteomes" id="UP001196870">
    <property type="component" value="Unassembled WGS sequence"/>
</dbReference>
<evidence type="ECO:0000256" key="3">
    <source>
        <dbReference type="ARBA" id="ARBA00023082"/>
    </source>
</evidence>
<dbReference type="EMBL" id="JAAGBB010000051">
    <property type="protein sequence ID" value="MBR0668232.1"/>
    <property type="molecule type" value="Genomic_DNA"/>
</dbReference>
<evidence type="ECO:0000256" key="1">
    <source>
        <dbReference type="ARBA" id="ARBA00010641"/>
    </source>
</evidence>
<evidence type="ECO:0000313" key="8">
    <source>
        <dbReference type="Proteomes" id="UP001196870"/>
    </source>
</evidence>
<accession>A0ABS5F6Q2</accession>
<keyword evidence="8" id="KW-1185">Reference proteome</keyword>
<comment type="caution">
    <text evidence="7">The sequence shown here is derived from an EMBL/GenBank/DDBJ whole genome shotgun (WGS) entry which is preliminary data.</text>
</comment>
<keyword evidence="4" id="KW-0804">Transcription</keyword>
<evidence type="ECO:0000313" key="7">
    <source>
        <dbReference type="EMBL" id="MBR0668232.1"/>
    </source>
</evidence>
<dbReference type="Pfam" id="PF22029">
    <property type="entry name" value="PhyR_sigma2"/>
    <property type="match status" value="1"/>
</dbReference>
<dbReference type="InterPro" id="IPR053866">
    <property type="entry name" value="PhyR_sigma2"/>
</dbReference>
<evidence type="ECO:0000256" key="2">
    <source>
        <dbReference type="ARBA" id="ARBA00023015"/>
    </source>
</evidence>
<dbReference type="InterPro" id="IPR039425">
    <property type="entry name" value="RNA_pol_sigma-70-like"/>
</dbReference>
<dbReference type="InterPro" id="IPR013324">
    <property type="entry name" value="RNA_pol_sigma_r3/r4-like"/>
</dbReference>
<feature type="domain" description="PhyR sigma2" evidence="6">
    <location>
        <begin position="14"/>
        <end position="65"/>
    </location>
</feature>
<proteinExistence type="inferred from homology"/>
<dbReference type="SUPFAM" id="SSF88946">
    <property type="entry name" value="Sigma2 domain of RNA polymerase sigma factors"/>
    <property type="match status" value="1"/>
</dbReference>
<dbReference type="Gene3D" id="1.10.10.10">
    <property type="entry name" value="Winged helix-like DNA-binding domain superfamily/Winged helix DNA-binding domain"/>
    <property type="match status" value="1"/>
</dbReference>
<dbReference type="NCBIfam" id="TIGR02937">
    <property type="entry name" value="sigma70-ECF"/>
    <property type="match status" value="1"/>
</dbReference>
<reference evidence="8" key="1">
    <citation type="journal article" date="2021" name="Syst. Appl. Microbiol.">
        <title>Roseomonas hellenica sp. nov., isolated from roots of wild-growing Alkanna tinctoria.</title>
        <authorList>
            <person name="Rat A."/>
            <person name="Naranjo H.D."/>
            <person name="Lebbe L."/>
            <person name="Cnockaert M."/>
            <person name="Krigas N."/>
            <person name="Grigoriadou K."/>
            <person name="Maloupa E."/>
            <person name="Willems A."/>
        </authorList>
    </citation>
    <scope>NUCLEOTIDE SEQUENCE [LARGE SCALE GENOMIC DNA]</scope>
    <source>
        <strain evidence="8">LMG 31523</strain>
    </source>
</reference>
<dbReference type="PANTHER" id="PTHR43133:SF25">
    <property type="entry name" value="RNA POLYMERASE SIGMA FACTOR RFAY-RELATED"/>
    <property type="match status" value="1"/>
</dbReference>
<evidence type="ECO:0000259" key="6">
    <source>
        <dbReference type="Pfam" id="PF22029"/>
    </source>
</evidence>
<feature type="domain" description="RNA polymerase sigma factor 70 region 4 type 2" evidence="5">
    <location>
        <begin position="103"/>
        <end position="155"/>
    </location>
</feature>
<dbReference type="InterPro" id="IPR036388">
    <property type="entry name" value="WH-like_DNA-bd_sf"/>
</dbReference>
<name>A0ABS5F6Q2_9PROT</name>
<protein>
    <submittedName>
        <fullName evidence="7">Sigma-70 family RNA polymerase sigma factor</fullName>
    </submittedName>
</protein>
<comment type="similarity">
    <text evidence="1">Belongs to the sigma-70 factor family. ECF subfamily.</text>
</comment>
<keyword evidence="2" id="KW-0805">Transcription regulation</keyword>
<dbReference type="PANTHER" id="PTHR43133">
    <property type="entry name" value="RNA POLYMERASE ECF-TYPE SIGMA FACTO"/>
    <property type="match status" value="1"/>
</dbReference>
<sequence length="162" mass="17962">MMDSATAFRKALVPVVPSLRAFARFLASDAVRADDLVQETLLRALAAEHQWQPGTELRAWCFRILRNLYLEQGRRRATESRALGRLDRAARAPASQQHAADLDDLDRAMRDLPEGQREALILVGAHGFSVEEAAEICGVAPGTIKARTSRARAALARRYRGE</sequence>
<dbReference type="Gene3D" id="1.10.1740.10">
    <property type="match status" value="1"/>
</dbReference>
<organism evidence="7 8">
    <name type="scientific">Plastoroseomonas hellenica</name>
    <dbReference type="NCBI Taxonomy" id="2687306"/>
    <lineage>
        <taxon>Bacteria</taxon>
        <taxon>Pseudomonadati</taxon>
        <taxon>Pseudomonadota</taxon>
        <taxon>Alphaproteobacteria</taxon>
        <taxon>Acetobacterales</taxon>
        <taxon>Acetobacteraceae</taxon>
        <taxon>Plastoroseomonas</taxon>
    </lineage>
</organism>
<keyword evidence="3" id="KW-0731">Sigma factor</keyword>
<dbReference type="SUPFAM" id="SSF88659">
    <property type="entry name" value="Sigma3 and sigma4 domains of RNA polymerase sigma factors"/>
    <property type="match status" value="1"/>
</dbReference>
<dbReference type="InterPro" id="IPR013325">
    <property type="entry name" value="RNA_pol_sigma_r2"/>
</dbReference>
<evidence type="ECO:0000256" key="4">
    <source>
        <dbReference type="ARBA" id="ARBA00023163"/>
    </source>
</evidence>
<evidence type="ECO:0000259" key="5">
    <source>
        <dbReference type="Pfam" id="PF08281"/>
    </source>
</evidence>
<dbReference type="InterPro" id="IPR013249">
    <property type="entry name" value="RNA_pol_sigma70_r4_t2"/>
</dbReference>